<evidence type="ECO:0000256" key="3">
    <source>
        <dbReference type="ARBA" id="ARBA00022448"/>
    </source>
</evidence>
<evidence type="ECO:0000256" key="7">
    <source>
        <dbReference type="ARBA" id="ARBA00023010"/>
    </source>
</evidence>
<dbReference type="GO" id="GO:0015450">
    <property type="term" value="F:protein-transporting ATPase activity"/>
    <property type="evidence" value="ECO:0007669"/>
    <property type="project" value="UniProtKB-UniRule"/>
</dbReference>
<protein>
    <recommendedName>
        <fullName evidence="9">Protein-export membrane protein SecG</fullName>
    </recommendedName>
</protein>
<sequence>MVKYFLFDYKKMERCRRMSVIHVILSIIYVILGVAISVVILMQEGKSNGLGSAIGGISTDSYWSKNRGRSMEGALEHFTRYGAIAFMLITIALNVILKVMG</sequence>
<evidence type="ECO:0000256" key="1">
    <source>
        <dbReference type="ARBA" id="ARBA00004141"/>
    </source>
</evidence>
<keyword evidence="9" id="KW-1003">Cell membrane</keyword>
<keyword evidence="8 9" id="KW-0472">Membrane</keyword>
<keyword evidence="5 9" id="KW-0653">Protein transport</keyword>
<keyword evidence="3 9" id="KW-0813">Transport</keyword>
<keyword evidence="6 9" id="KW-1133">Transmembrane helix</keyword>
<reference evidence="10" key="1">
    <citation type="submission" date="2019-11" db="EMBL/GenBank/DDBJ databases">
        <authorList>
            <person name="Feng L."/>
        </authorList>
    </citation>
    <scope>NUCLEOTIDE SEQUENCE</scope>
    <source>
        <strain evidence="10">CbolteaeLFYP116</strain>
    </source>
</reference>
<evidence type="ECO:0000256" key="5">
    <source>
        <dbReference type="ARBA" id="ARBA00022927"/>
    </source>
</evidence>
<feature type="transmembrane region" description="Helical" evidence="9">
    <location>
        <begin position="78"/>
        <end position="97"/>
    </location>
</feature>
<organism evidence="10">
    <name type="scientific">Enterocloster bolteae</name>
    <dbReference type="NCBI Taxonomy" id="208479"/>
    <lineage>
        <taxon>Bacteria</taxon>
        <taxon>Bacillati</taxon>
        <taxon>Bacillota</taxon>
        <taxon>Clostridia</taxon>
        <taxon>Lachnospirales</taxon>
        <taxon>Lachnospiraceae</taxon>
        <taxon>Enterocloster</taxon>
    </lineage>
</organism>
<feature type="transmembrane region" description="Helical" evidence="9">
    <location>
        <begin position="20"/>
        <end position="42"/>
    </location>
</feature>
<dbReference type="GO" id="GO:0009306">
    <property type="term" value="P:protein secretion"/>
    <property type="evidence" value="ECO:0007669"/>
    <property type="project" value="UniProtKB-UniRule"/>
</dbReference>
<evidence type="ECO:0000256" key="9">
    <source>
        <dbReference type="RuleBase" id="RU365087"/>
    </source>
</evidence>
<evidence type="ECO:0000256" key="4">
    <source>
        <dbReference type="ARBA" id="ARBA00022692"/>
    </source>
</evidence>
<comment type="subcellular location">
    <subcellularLocation>
        <location evidence="9">Cell membrane</location>
        <topology evidence="9">Multi-pass membrane protein</topology>
    </subcellularLocation>
    <subcellularLocation>
        <location evidence="1">Membrane</location>
        <topology evidence="1">Multi-pass membrane protein</topology>
    </subcellularLocation>
</comment>
<dbReference type="Pfam" id="PF03840">
    <property type="entry name" value="SecG"/>
    <property type="match status" value="1"/>
</dbReference>
<name>A0A6N2XDG7_9FIRM</name>
<dbReference type="PRINTS" id="PR01651">
    <property type="entry name" value="SECGEXPORT"/>
</dbReference>
<evidence type="ECO:0000256" key="6">
    <source>
        <dbReference type="ARBA" id="ARBA00022989"/>
    </source>
</evidence>
<dbReference type="EMBL" id="CACRTF010000017">
    <property type="protein sequence ID" value="VYT51690.1"/>
    <property type="molecule type" value="Genomic_DNA"/>
</dbReference>
<evidence type="ECO:0000256" key="2">
    <source>
        <dbReference type="ARBA" id="ARBA00008445"/>
    </source>
</evidence>
<dbReference type="AlphaFoldDB" id="A0A6N2XDG7"/>
<dbReference type="NCBIfam" id="TIGR00810">
    <property type="entry name" value="secG"/>
    <property type="match status" value="1"/>
</dbReference>
<evidence type="ECO:0000256" key="8">
    <source>
        <dbReference type="ARBA" id="ARBA00023136"/>
    </source>
</evidence>
<dbReference type="GO" id="GO:0005886">
    <property type="term" value="C:plasma membrane"/>
    <property type="evidence" value="ECO:0007669"/>
    <property type="project" value="UniProtKB-SubCell"/>
</dbReference>
<proteinExistence type="inferred from homology"/>
<dbReference type="InterPro" id="IPR004692">
    <property type="entry name" value="SecG"/>
</dbReference>
<accession>A0A6N2XDG7</accession>
<comment type="similarity">
    <text evidence="2 9">Belongs to the SecG family.</text>
</comment>
<comment type="function">
    <text evidence="9">Involved in protein export. Participates in an early event of protein translocation.</text>
</comment>
<gene>
    <name evidence="10" type="ORF">CBLFYP116_04775</name>
</gene>
<keyword evidence="4 9" id="KW-0812">Transmembrane</keyword>
<keyword evidence="7 9" id="KW-0811">Translocation</keyword>
<evidence type="ECO:0000313" key="10">
    <source>
        <dbReference type="EMBL" id="VYT51690.1"/>
    </source>
</evidence>